<dbReference type="Pfam" id="PF01965">
    <property type="entry name" value="DJ-1_PfpI"/>
    <property type="match status" value="1"/>
</dbReference>
<keyword evidence="4" id="KW-1185">Reference proteome</keyword>
<dbReference type="InterPro" id="IPR002818">
    <property type="entry name" value="DJ-1/PfpI"/>
</dbReference>
<protein>
    <recommendedName>
        <fullName evidence="2">DJ-1/PfpI domain-containing protein</fullName>
    </recommendedName>
</protein>
<dbReference type="PANTHER" id="PTHR43130">
    <property type="entry name" value="ARAC-FAMILY TRANSCRIPTIONAL REGULATOR"/>
    <property type="match status" value="1"/>
</dbReference>
<accession>A0A8H7J674</accession>
<reference evidence="3" key="2">
    <citation type="submission" date="2020-09" db="EMBL/GenBank/DDBJ databases">
        <title>Reference genome assembly for Australian Ascochyta lentis isolate Al4.</title>
        <authorList>
            <person name="Lee R.C."/>
            <person name="Farfan-Caceres L.M."/>
            <person name="Debler J.W."/>
            <person name="Williams A.H."/>
            <person name="Henares B.M."/>
        </authorList>
    </citation>
    <scope>NUCLEOTIDE SEQUENCE</scope>
    <source>
        <strain evidence="3">Al4</strain>
    </source>
</reference>
<organism evidence="3 4">
    <name type="scientific">Ascochyta lentis</name>
    <dbReference type="NCBI Taxonomy" id="205686"/>
    <lineage>
        <taxon>Eukaryota</taxon>
        <taxon>Fungi</taxon>
        <taxon>Dikarya</taxon>
        <taxon>Ascomycota</taxon>
        <taxon>Pezizomycotina</taxon>
        <taxon>Dothideomycetes</taxon>
        <taxon>Pleosporomycetidae</taxon>
        <taxon>Pleosporales</taxon>
        <taxon>Pleosporineae</taxon>
        <taxon>Didymellaceae</taxon>
        <taxon>Ascochyta</taxon>
    </lineage>
</organism>
<dbReference type="InterPro" id="IPR052158">
    <property type="entry name" value="INH-QAR"/>
</dbReference>
<dbReference type="CDD" id="cd03139">
    <property type="entry name" value="GATase1_PfpI_2"/>
    <property type="match status" value="1"/>
</dbReference>
<dbReference type="Proteomes" id="UP000651452">
    <property type="component" value="Unassembled WGS sequence"/>
</dbReference>
<dbReference type="InterPro" id="IPR029062">
    <property type="entry name" value="Class_I_gatase-like"/>
</dbReference>
<evidence type="ECO:0000256" key="1">
    <source>
        <dbReference type="SAM" id="SignalP"/>
    </source>
</evidence>
<keyword evidence="1" id="KW-0732">Signal</keyword>
<dbReference type="OrthoDB" id="543156at2759"/>
<sequence length="278" mass="30704">MEIHFMSFMSIALFFISAYGQGEIAKRTDAERHSYYADRRLAVGFIVYNGYAPLDFWGPLQIFTALSNQYNMSLSIISKQTGPVSSSYPPRLGLNQLPIPNNEINSSVVATHTTKDAPQLDLLLVPGASVVGVNSGNDTWKEDFIKARFNSTDLVVSVCTGSMHLAKAGVLHNKMATTNKLDWNEVVKHGKDVIWVPTARWTQDGKIWTSSGVAAGMDMTYALLSWMYGTEKVNFTMNLIELSPHTNQHWDPYSVVHKVPGANMTGPLTELVGPVGFD</sequence>
<dbReference type="SUPFAM" id="SSF52317">
    <property type="entry name" value="Class I glutamine amidotransferase-like"/>
    <property type="match status" value="1"/>
</dbReference>
<dbReference type="Gene3D" id="3.40.50.880">
    <property type="match status" value="1"/>
</dbReference>
<feature type="domain" description="DJ-1/PfpI" evidence="2">
    <location>
        <begin position="45"/>
        <end position="224"/>
    </location>
</feature>
<gene>
    <name evidence="3" type="ORF">EKO04_004605</name>
</gene>
<comment type="caution">
    <text evidence="3">The sequence shown here is derived from an EMBL/GenBank/DDBJ whole genome shotgun (WGS) entry which is preliminary data.</text>
</comment>
<reference evidence="3" key="1">
    <citation type="submission" date="2018-12" db="EMBL/GenBank/DDBJ databases">
        <authorList>
            <person name="Syme R.A."/>
            <person name="Farfan-Caceres L."/>
            <person name="Lichtenzveig J."/>
        </authorList>
    </citation>
    <scope>NUCLEOTIDE SEQUENCE</scope>
    <source>
        <strain evidence="3">Al4</strain>
    </source>
</reference>
<dbReference type="EMBL" id="RZGK01000008">
    <property type="protein sequence ID" value="KAF9697340.1"/>
    <property type="molecule type" value="Genomic_DNA"/>
</dbReference>
<dbReference type="PANTHER" id="PTHR43130:SF15">
    <property type="entry name" value="THIJ_PFPI FAMILY PROTEIN (AFU_ORTHOLOGUE AFUA_5G14240)"/>
    <property type="match status" value="1"/>
</dbReference>
<name>A0A8H7J674_9PLEO</name>
<dbReference type="AlphaFoldDB" id="A0A8H7J674"/>
<proteinExistence type="predicted"/>
<feature type="signal peptide" evidence="1">
    <location>
        <begin position="1"/>
        <end position="20"/>
    </location>
</feature>
<evidence type="ECO:0000313" key="3">
    <source>
        <dbReference type="EMBL" id="KAF9697340.1"/>
    </source>
</evidence>
<feature type="chain" id="PRO_5034949090" description="DJ-1/PfpI domain-containing protein" evidence="1">
    <location>
        <begin position="21"/>
        <end position="278"/>
    </location>
</feature>
<evidence type="ECO:0000259" key="2">
    <source>
        <dbReference type="Pfam" id="PF01965"/>
    </source>
</evidence>
<evidence type="ECO:0000313" key="4">
    <source>
        <dbReference type="Proteomes" id="UP000651452"/>
    </source>
</evidence>